<sequence>MSFRIEGYDGKGVSQCYTCNIFHHSSENYHLTPRYLKCGEAHITRECPIKQRLEIVNCINCQVYGYKANWKGCPCFPKGTAKNNRNSCTNIYNSLIRPNISYAQAAVGTFNSNKQQMAPLKSGFSAQTEIRKTLPPKQEFSKF</sequence>
<dbReference type="EMBL" id="BMAU01021334">
    <property type="protein sequence ID" value="GFY15414.1"/>
    <property type="molecule type" value="Genomic_DNA"/>
</dbReference>
<evidence type="ECO:0000313" key="1">
    <source>
        <dbReference type="EMBL" id="GFY15414.1"/>
    </source>
</evidence>
<name>A0A8X6VPA0_TRICX</name>
<protein>
    <submittedName>
        <fullName evidence="1">Uncharacterized protein</fullName>
    </submittedName>
</protein>
<keyword evidence="2" id="KW-1185">Reference proteome</keyword>
<gene>
    <name evidence="1" type="ORF">TNCV_1572251</name>
</gene>
<accession>A0A8X6VPA0</accession>
<reference evidence="1" key="1">
    <citation type="submission" date="2020-08" db="EMBL/GenBank/DDBJ databases">
        <title>Multicomponent nature underlies the extraordinary mechanical properties of spider dragline silk.</title>
        <authorList>
            <person name="Kono N."/>
            <person name="Nakamura H."/>
            <person name="Mori M."/>
            <person name="Yoshida Y."/>
            <person name="Ohtoshi R."/>
            <person name="Malay A.D."/>
            <person name="Moran D.A.P."/>
            <person name="Tomita M."/>
            <person name="Numata K."/>
            <person name="Arakawa K."/>
        </authorList>
    </citation>
    <scope>NUCLEOTIDE SEQUENCE</scope>
</reference>
<dbReference type="AlphaFoldDB" id="A0A8X6VPA0"/>
<evidence type="ECO:0000313" key="2">
    <source>
        <dbReference type="Proteomes" id="UP000887159"/>
    </source>
</evidence>
<proteinExistence type="predicted"/>
<organism evidence="1 2">
    <name type="scientific">Trichonephila clavipes</name>
    <name type="common">Golden silk orbweaver</name>
    <name type="synonym">Nephila clavipes</name>
    <dbReference type="NCBI Taxonomy" id="2585209"/>
    <lineage>
        <taxon>Eukaryota</taxon>
        <taxon>Metazoa</taxon>
        <taxon>Ecdysozoa</taxon>
        <taxon>Arthropoda</taxon>
        <taxon>Chelicerata</taxon>
        <taxon>Arachnida</taxon>
        <taxon>Araneae</taxon>
        <taxon>Araneomorphae</taxon>
        <taxon>Entelegynae</taxon>
        <taxon>Araneoidea</taxon>
        <taxon>Nephilidae</taxon>
        <taxon>Trichonephila</taxon>
    </lineage>
</organism>
<dbReference type="Proteomes" id="UP000887159">
    <property type="component" value="Unassembled WGS sequence"/>
</dbReference>
<comment type="caution">
    <text evidence="1">The sequence shown here is derived from an EMBL/GenBank/DDBJ whole genome shotgun (WGS) entry which is preliminary data.</text>
</comment>